<sequence length="516" mass="54685">MTRASLLRLLGIVLGVLGWAVLALAIAAVIFTGSERTIDLASHEATISPDFSGEVVLRTGPVLPDLRAPSGSRLGLDIELGKTDTTSLQELTARYAAIASQPEGQVAVVVRSVRTMAVAALLQGTVLAALPFALWLLVGGERRRALVAQLPSARGVIAVLVVLLLLVVLVAPLTWGRHDPLPERWISLSEYVGDEIPLPDEARDVEIMGDATTEETKRLVASAVSSYQQGQAFYSKAADDAADLDLREPGDDESVAVLVSDRHLNVGMDAVARAIADRAGATAVLDAGDDTSTGERWEAFSLDSVSAAFDDLDERWAVAGNHDNGSFVRSHMSQLGWRYFDGEVLDGPGGSRILGVDDPRSSGLGNWRDEKGLTSAEVAERLTDAVCAADEDGDRVNTLLVHDADFGDQALERGCVDLVVGGHVHVEEGPTAVTATDGRVGWTYTVGTTGGAAYAIAIGSKLRRAANLALITYRDGRPAGIQSVTLQTNGRYDVGEWTELTYGSPTDEGAAPRQRD</sequence>
<accession>A0A7Z0CKC6</accession>
<dbReference type="Proteomes" id="UP000562045">
    <property type="component" value="Unassembled WGS sequence"/>
</dbReference>
<evidence type="ECO:0000259" key="2">
    <source>
        <dbReference type="Pfam" id="PF00149"/>
    </source>
</evidence>
<dbReference type="SUPFAM" id="SSF56300">
    <property type="entry name" value="Metallo-dependent phosphatases"/>
    <property type="match status" value="1"/>
</dbReference>
<reference evidence="3 4" key="1">
    <citation type="submission" date="2020-07" db="EMBL/GenBank/DDBJ databases">
        <title>Sequencing the genomes of 1000 actinobacteria strains.</title>
        <authorList>
            <person name="Klenk H.-P."/>
        </authorList>
    </citation>
    <scope>NUCLEOTIDE SEQUENCE [LARGE SCALE GENOMIC DNA]</scope>
    <source>
        <strain evidence="3 4">DSM 15131</strain>
    </source>
</reference>
<feature type="transmembrane region" description="Helical" evidence="1">
    <location>
        <begin position="6"/>
        <end position="31"/>
    </location>
</feature>
<comment type="caution">
    <text evidence="3">The sequence shown here is derived from an EMBL/GenBank/DDBJ whole genome shotgun (WGS) entry which is preliminary data.</text>
</comment>
<organism evidence="3 4">
    <name type="scientific">Nocardioides aromaticivorans</name>
    <dbReference type="NCBI Taxonomy" id="200618"/>
    <lineage>
        <taxon>Bacteria</taxon>
        <taxon>Bacillati</taxon>
        <taxon>Actinomycetota</taxon>
        <taxon>Actinomycetes</taxon>
        <taxon>Propionibacteriales</taxon>
        <taxon>Nocardioidaceae</taxon>
        <taxon>Nocardioides</taxon>
    </lineage>
</organism>
<keyword evidence="1" id="KW-0812">Transmembrane</keyword>
<dbReference type="InterPro" id="IPR029052">
    <property type="entry name" value="Metallo-depent_PP-like"/>
</dbReference>
<dbReference type="InterPro" id="IPR004843">
    <property type="entry name" value="Calcineurin-like_PHP"/>
</dbReference>
<name>A0A7Z0CKC6_9ACTN</name>
<dbReference type="Pfam" id="PF00149">
    <property type="entry name" value="Metallophos"/>
    <property type="match status" value="1"/>
</dbReference>
<gene>
    <name evidence="3" type="ORF">BJ993_001089</name>
</gene>
<keyword evidence="1" id="KW-0472">Membrane</keyword>
<proteinExistence type="predicted"/>
<dbReference type="GO" id="GO:0016787">
    <property type="term" value="F:hydrolase activity"/>
    <property type="evidence" value="ECO:0007669"/>
    <property type="project" value="InterPro"/>
</dbReference>
<protein>
    <recommendedName>
        <fullName evidence="2">Calcineurin-like phosphoesterase domain-containing protein</fullName>
    </recommendedName>
</protein>
<evidence type="ECO:0000256" key="1">
    <source>
        <dbReference type="SAM" id="Phobius"/>
    </source>
</evidence>
<feature type="domain" description="Calcineurin-like phosphoesterase" evidence="2">
    <location>
        <begin position="268"/>
        <end position="426"/>
    </location>
</feature>
<keyword evidence="1" id="KW-1133">Transmembrane helix</keyword>
<dbReference type="RefSeq" id="WP_179648012.1">
    <property type="nucleotide sequence ID" value="NZ_JACBZM010000001.1"/>
</dbReference>
<dbReference type="EMBL" id="JACBZM010000001">
    <property type="protein sequence ID" value="NYI44009.1"/>
    <property type="molecule type" value="Genomic_DNA"/>
</dbReference>
<feature type="transmembrane region" description="Helical" evidence="1">
    <location>
        <begin position="156"/>
        <end position="175"/>
    </location>
</feature>
<evidence type="ECO:0000313" key="3">
    <source>
        <dbReference type="EMBL" id="NYI44009.1"/>
    </source>
</evidence>
<dbReference type="AlphaFoldDB" id="A0A7Z0CKC6"/>
<feature type="transmembrane region" description="Helical" evidence="1">
    <location>
        <begin position="117"/>
        <end position="136"/>
    </location>
</feature>
<evidence type="ECO:0000313" key="4">
    <source>
        <dbReference type="Proteomes" id="UP000562045"/>
    </source>
</evidence>